<keyword evidence="3 7" id="KW-0812">Transmembrane</keyword>
<evidence type="ECO:0000256" key="1">
    <source>
        <dbReference type="ARBA" id="ARBA00004141"/>
    </source>
</evidence>
<dbReference type="PANTHER" id="PTHR23511:SF34">
    <property type="entry name" value="SYNAPTIC VESICLE GLYCOPROTEIN 2"/>
    <property type="match status" value="1"/>
</dbReference>
<evidence type="ECO:0008006" key="10">
    <source>
        <dbReference type="Google" id="ProtNLM"/>
    </source>
</evidence>
<organism evidence="8 9">
    <name type="scientific">Angustibacter aerolatus</name>
    <dbReference type="NCBI Taxonomy" id="1162965"/>
    <lineage>
        <taxon>Bacteria</taxon>
        <taxon>Bacillati</taxon>
        <taxon>Actinomycetota</taxon>
        <taxon>Actinomycetes</taxon>
        <taxon>Kineosporiales</taxon>
        <taxon>Kineosporiaceae</taxon>
    </lineage>
</organism>
<feature type="transmembrane region" description="Helical" evidence="7">
    <location>
        <begin position="33"/>
        <end position="53"/>
    </location>
</feature>
<evidence type="ECO:0000313" key="8">
    <source>
        <dbReference type="EMBL" id="GMA88107.1"/>
    </source>
</evidence>
<feature type="compositionally biased region" description="Low complexity" evidence="6">
    <location>
        <begin position="259"/>
        <end position="269"/>
    </location>
</feature>
<feature type="compositionally biased region" description="Basic residues" evidence="6">
    <location>
        <begin position="226"/>
        <end position="241"/>
    </location>
</feature>
<keyword evidence="5 7" id="KW-0472">Membrane</keyword>
<evidence type="ECO:0000256" key="3">
    <source>
        <dbReference type="ARBA" id="ARBA00022692"/>
    </source>
</evidence>
<feature type="region of interest" description="Disordered" evidence="6">
    <location>
        <begin position="173"/>
        <end position="287"/>
    </location>
</feature>
<name>A0ABQ6JIN5_9ACTN</name>
<dbReference type="InterPro" id="IPR011701">
    <property type="entry name" value="MFS"/>
</dbReference>
<proteinExistence type="predicted"/>
<comment type="subcellular location">
    <subcellularLocation>
        <location evidence="1">Membrane</location>
        <topology evidence="1">Multi-pass membrane protein</topology>
    </subcellularLocation>
</comment>
<evidence type="ECO:0000256" key="4">
    <source>
        <dbReference type="ARBA" id="ARBA00022989"/>
    </source>
</evidence>
<evidence type="ECO:0000256" key="5">
    <source>
        <dbReference type="ARBA" id="ARBA00023136"/>
    </source>
</evidence>
<evidence type="ECO:0000256" key="2">
    <source>
        <dbReference type="ARBA" id="ARBA00022448"/>
    </source>
</evidence>
<dbReference type="Proteomes" id="UP001157017">
    <property type="component" value="Unassembled WGS sequence"/>
</dbReference>
<accession>A0ABQ6JIN5</accession>
<keyword evidence="4 7" id="KW-1133">Transmembrane helix</keyword>
<dbReference type="SUPFAM" id="SSF103473">
    <property type="entry name" value="MFS general substrate transporter"/>
    <property type="match status" value="1"/>
</dbReference>
<dbReference type="EMBL" id="BSUZ01000001">
    <property type="protein sequence ID" value="GMA88107.1"/>
    <property type="molecule type" value="Genomic_DNA"/>
</dbReference>
<feature type="compositionally biased region" description="Basic residues" evidence="6">
    <location>
        <begin position="270"/>
        <end position="279"/>
    </location>
</feature>
<keyword evidence="2" id="KW-0813">Transport</keyword>
<keyword evidence="9" id="KW-1185">Reference proteome</keyword>
<feature type="compositionally biased region" description="Basic and acidic residues" evidence="6">
    <location>
        <begin position="208"/>
        <end position="219"/>
    </location>
</feature>
<gene>
    <name evidence="8" type="ORF">GCM10025868_33570</name>
</gene>
<dbReference type="CDD" id="cd17316">
    <property type="entry name" value="MFS_SV2_like"/>
    <property type="match status" value="1"/>
</dbReference>
<reference evidence="9" key="1">
    <citation type="journal article" date="2019" name="Int. J. Syst. Evol. Microbiol.">
        <title>The Global Catalogue of Microorganisms (GCM) 10K type strain sequencing project: providing services to taxonomists for standard genome sequencing and annotation.</title>
        <authorList>
            <consortium name="The Broad Institute Genomics Platform"/>
            <consortium name="The Broad Institute Genome Sequencing Center for Infectious Disease"/>
            <person name="Wu L."/>
            <person name="Ma J."/>
        </authorList>
    </citation>
    <scope>NUCLEOTIDE SEQUENCE [LARGE SCALE GENOMIC DNA]</scope>
    <source>
        <strain evidence="9">NBRC 108730</strain>
    </source>
</reference>
<dbReference type="InterPro" id="IPR036259">
    <property type="entry name" value="MFS_trans_sf"/>
</dbReference>
<sequence>MTPVTSATTQNRSITTRIPARLDRLPWSPWHRMVLIGLGTVWILDGLEVTIVGSLSDRLTEKGSGLELTASDIGLAAAIYVLGACLGALLFGHLTEQYGRKKMFFITLAVYLAATVATAFSFNPIWFFACRFVTGMGIGGEYAAINSAIDEPDAGEVPRADRPDHQRHLLVGRRGRCRPDAVPARRGPLRQGPRLAHRVRAGRRARHRDAVRAPARAREPALAVHPRPRGRGRADRRRRRGGGAARGAPRPAGRRGRPRACASSSARPRPSARSRRPCSRRTGSARCSGWRCSSARRSSTTRCSSRRAWC</sequence>
<feature type="compositionally biased region" description="Basic residues" evidence="6">
    <location>
        <begin position="195"/>
        <end position="207"/>
    </location>
</feature>
<feature type="transmembrane region" description="Helical" evidence="7">
    <location>
        <begin position="104"/>
        <end position="129"/>
    </location>
</feature>
<dbReference type="Gene3D" id="1.20.1250.20">
    <property type="entry name" value="MFS general substrate transporter like domains"/>
    <property type="match status" value="1"/>
</dbReference>
<feature type="transmembrane region" description="Helical" evidence="7">
    <location>
        <begin position="73"/>
        <end position="92"/>
    </location>
</feature>
<dbReference type="PANTHER" id="PTHR23511">
    <property type="entry name" value="SYNAPTIC VESICLE GLYCOPROTEIN 2"/>
    <property type="match status" value="1"/>
</dbReference>
<evidence type="ECO:0000313" key="9">
    <source>
        <dbReference type="Proteomes" id="UP001157017"/>
    </source>
</evidence>
<protein>
    <recommendedName>
        <fullName evidence="10">Major facilitator superfamily (MFS) profile domain-containing protein</fullName>
    </recommendedName>
</protein>
<dbReference type="Pfam" id="PF07690">
    <property type="entry name" value="MFS_1"/>
    <property type="match status" value="1"/>
</dbReference>
<comment type="caution">
    <text evidence="8">The sequence shown here is derived from an EMBL/GenBank/DDBJ whole genome shotgun (WGS) entry which is preliminary data.</text>
</comment>
<evidence type="ECO:0000256" key="7">
    <source>
        <dbReference type="SAM" id="Phobius"/>
    </source>
</evidence>
<evidence type="ECO:0000256" key="6">
    <source>
        <dbReference type="SAM" id="MobiDB-lite"/>
    </source>
</evidence>